<gene>
    <name evidence="2" type="ORF">AVDCRST_MAG86-130</name>
</gene>
<proteinExistence type="predicted"/>
<organism evidence="2">
    <name type="scientific">uncultured Truepera sp</name>
    <dbReference type="NCBI Taxonomy" id="543023"/>
    <lineage>
        <taxon>Bacteria</taxon>
        <taxon>Thermotogati</taxon>
        <taxon>Deinococcota</taxon>
        <taxon>Deinococci</taxon>
        <taxon>Trueperales</taxon>
        <taxon>Trueperaceae</taxon>
        <taxon>Truepera</taxon>
        <taxon>environmental samples</taxon>
    </lineage>
</organism>
<sequence length="417" mass="44896">MRRFLLLFVVSFLVPALSACTGTFEPSNPVLLVTGYRDDAGSHVALIEDSFGETGPSEDRLRFLPDSVQNLPAPAASYDIVDREGTRNTLVVLSRGAVVAGNSTSYLTFLSLRSIDPDNPVNFEPTRLPRVISRDTVTLPDTLTNPQFCPSSVQVTQTGAYAAVLNEPGLCRFGGQPFIDIFSLQTEPIRLLQRINRVAAGGFYLGQSPAQDLLYYATNESRSLRLQRATLPRPGETFGPDDTVTVETVADVTSTIGNDFVDLGRSGISGDERERLVVLFEESLVNVTGFTGEGTASEAIVTPPNNARVVRDDQCDTEATLILGTLEARRFSYVPTSTSEEDVELEVESASVAAVDAVIEPTNGFVYFAANGGVLLFDLNSYNSGDTLPDPTPFPVTSLPNPSFITWAQSVPAPATP</sequence>
<evidence type="ECO:0000313" key="2">
    <source>
        <dbReference type="EMBL" id="CAA9554946.1"/>
    </source>
</evidence>
<name>A0A6J4UPV8_9DEIN</name>
<feature type="chain" id="PRO_5026858920" description="Lipoprotein" evidence="1">
    <location>
        <begin position="20"/>
        <end position="417"/>
    </location>
</feature>
<dbReference type="AlphaFoldDB" id="A0A6J4UPV8"/>
<accession>A0A6J4UPV8</accession>
<dbReference type="PROSITE" id="PS51257">
    <property type="entry name" value="PROKAR_LIPOPROTEIN"/>
    <property type="match status" value="1"/>
</dbReference>
<protein>
    <recommendedName>
        <fullName evidence="3">Lipoprotein</fullName>
    </recommendedName>
</protein>
<keyword evidence="1" id="KW-0732">Signal</keyword>
<evidence type="ECO:0008006" key="3">
    <source>
        <dbReference type="Google" id="ProtNLM"/>
    </source>
</evidence>
<evidence type="ECO:0000256" key="1">
    <source>
        <dbReference type="SAM" id="SignalP"/>
    </source>
</evidence>
<dbReference type="EMBL" id="CADCWP010000011">
    <property type="protein sequence ID" value="CAA9554946.1"/>
    <property type="molecule type" value="Genomic_DNA"/>
</dbReference>
<feature type="signal peptide" evidence="1">
    <location>
        <begin position="1"/>
        <end position="19"/>
    </location>
</feature>
<reference evidence="2" key="1">
    <citation type="submission" date="2020-02" db="EMBL/GenBank/DDBJ databases">
        <authorList>
            <person name="Meier V. D."/>
        </authorList>
    </citation>
    <scope>NUCLEOTIDE SEQUENCE</scope>
    <source>
        <strain evidence="2">AVDCRST_MAG86</strain>
    </source>
</reference>